<organism evidence="5 6">
    <name type="scientific">Butyrivibrio fibrisolvens DSM 3071</name>
    <dbReference type="NCBI Taxonomy" id="1121131"/>
    <lineage>
        <taxon>Bacteria</taxon>
        <taxon>Bacillati</taxon>
        <taxon>Bacillota</taxon>
        <taxon>Clostridia</taxon>
        <taxon>Lachnospirales</taxon>
        <taxon>Lachnospiraceae</taxon>
        <taxon>Butyrivibrio</taxon>
    </lineage>
</organism>
<dbReference type="AlphaFoldDB" id="A0A1M6BVM6"/>
<dbReference type="GO" id="GO:0019693">
    <property type="term" value="P:ribose phosphate metabolic process"/>
    <property type="evidence" value="ECO:0007669"/>
    <property type="project" value="TreeGrafter"/>
</dbReference>
<evidence type="ECO:0000256" key="3">
    <source>
        <dbReference type="RuleBase" id="RU003476"/>
    </source>
</evidence>
<dbReference type="RefSeq" id="WP_073389279.1">
    <property type="nucleotide sequence ID" value="NZ_FQXK01000032.1"/>
</dbReference>
<gene>
    <name evidence="5" type="ORF">SAMN02745229_03231</name>
</gene>
<dbReference type="PROSITE" id="PS51462">
    <property type="entry name" value="NUDIX"/>
    <property type="match status" value="1"/>
</dbReference>
<dbReference type="InterPro" id="IPR020476">
    <property type="entry name" value="Nudix_hydrolase"/>
</dbReference>
<accession>A0A1M6BVM6</accession>
<sequence>MKFKLIKKLEQGKFITRYDVEYETEDKEQKIYEIISRNSEIESEEDLHNMKPDAVVLIIEDEKHERLLINKEFRLAVDSWVYNFPAGLIDPGETADEAAKRELMEETGLELISIEDHIGRSYSAVGFSNEVNVCVVGTAKGEFKKSTSNVEEIEPGWYTKEEVRELLKTQPFAARTQAYAYLWSRE</sequence>
<dbReference type="PRINTS" id="PR00502">
    <property type="entry name" value="NUDIXFAMILY"/>
</dbReference>
<dbReference type="GeneID" id="89511702"/>
<comment type="similarity">
    <text evidence="3">Belongs to the Nudix hydrolase family.</text>
</comment>
<reference evidence="6" key="1">
    <citation type="submission" date="2016-11" db="EMBL/GenBank/DDBJ databases">
        <authorList>
            <person name="Varghese N."/>
            <person name="Submissions S."/>
        </authorList>
    </citation>
    <scope>NUCLEOTIDE SEQUENCE [LARGE SCALE GENOMIC DNA]</scope>
    <source>
        <strain evidence="6">DSM 3071</strain>
    </source>
</reference>
<keyword evidence="2 3" id="KW-0378">Hydrolase</keyword>
<protein>
    <submittedName>
        <fullName evidence="5">ADP-ribose pyrophosphatase</fullName>
    </submittedName>
</protein>
<evidence type="ECO:0000313" key="5">
    <source>
        <dbReference type="EMBL" id="SHI52809.1"/>
    </source>
</evidence>
<dbReference type="OrthoDB" id="9788922at2"/>
<dbReference type="InterPro" id="IPR020084">
    <property type="entry name" value="NUDIX_hydrolase_CS"/>
</dbReference>
<evidence type="ECO:0000256" key="1">
    <source>
        <dbReference type="ARBA" id="ARBA00001946"/>
    </source>
</evidence>
<dbReference type="Proteomes" id="UP000184278">
    <property type="component" value="Unassembled WGS sequence"/>
</dbReference>
<dbReference type="PANTHER" id="PTHR11839:SF18">
    <property type="entry name" value="NUDIX HYDROLASE DOMAIN-CONTAINING PROTEIN"/>
    <property type="match status" value="1"/>
</dbReference>
<dbReference type="InterPro" id="IPR000086">
    <property type="entry name" value="NUDIX_hydrolase_dom"/>
</dbReference>
<dbReference type="GO" id="GO:0006753">
    <property type="term" value="P:nucleoside phosphate metabolic process"/>
    <property type="evidence" value="ECO:0007669"/>
    <property type="project" value="TreeGrafter"/>
</dbReference>
<dbReference type="EMBL" id="FQXK01000032">
    <property type="protein sequence ID" value="SHI52809.1"/>
    <property type="molecule type" value="Genomic_DNA"/>
</dbReference>
<dbReference type="PROSITE" id="PS00893">
    <property type="entry name" value="NUDIX_BOX"/>
    <property type="match status" value="1"/>
</dbReference>
<dbReference type="GO" id="GO:0016462">
    <property type="term" value="F:pyrophosphatase activity"/>
    <property type="evidence" value="ECO:0007669"/>
    <property type="project" value="UniProtKB-ARBA"/>
</dbReference>
<feature type="domain" description="Nudix hydrolase" evidence="4">
    <location>
        <begin position="50"/>
        <end position="180"/>
    </location>
</feature>
<dbReference type="CDD" id="cd03424">
    <property type="entry name" value="NUDIX_ADPRase_Nudt5_UGPPase_Nudt14"/>
    <property type="match status" value="1"/>
</dbReference>
<dbReference type="Gene3D" id="3.90.79.10">
    <property type="entry name" value="Nucleoside Triphosphate Pyrophosphohydrolase"/>
    <property type="match status" value="1"/>
</dbReference>
<dbReference type="SUPFAM" id="SSF55811">
    <property type="entry name" value="Nudix"/>
    <property type="match status" value="1"/>
</dbReference>
<evidence type="ECO:0000313" key="6">
    <source>
        <dbReference type="Proteomes" id="UP000184278"/>
    </source>
</evidence>
<comment type="cofactor">
    <cofactor evidence="1">
        <name>Mg(2+)</name>
        <dbReference type="ChEBI" id="CHEBI:18420"/>
    </cofactor>
</comment>
<dbReference type="PANTHER" id="PTHR11839">
    <property type="entry name" value="UDP/ADP-SUGAR PYROPHOSPHATASE"/>
    <property type="match status" value="1"/>
</dbReference>
<evidence type="ECO:0000256" key="2">
    <source>
        <dbReference type="ARBA" id="ARBA00022801"/>
    </source>
</evidence>
<keyword evidence="6" id="KW-1185">Reference proteome</keyword>
<evidence type="ECO:0000259" key="4">
    <source>
        <dbReference type="PROSITE" id="PS51462"/>
    </source>
</evidence>
<proteinExistence type="inferred from homology"/>
<dbReference type="Pfam" id="PF00293">
    <property type="entry name" value="NUDIX"/>
    <property type="match status" value="1"/>
</dbReference>
<dbReference type="STRING" id="1121131.SAMN02745229_03231"/>
<dbReference type="InterPro" id="IPR015797">
    <property type="entry name" value="NUDIX_hydrolase-like_dom_sf"/>
</dbReference>
<name>A0A1M6BVM6_BUTFI</name>